<protein>
    <submittedName>
        <fullName evidence="1">Uncharacterized protein</fullName>
    </submittedName>
</protein>
<evidence type="ECO:0000313" key="2">
    <source>
        <dbReference type="Proteomes" id="UP000582974"/>
    </source>
</evidence>
<name>A0A838AEU0_9PSEU</name>
<gene>
    <name evidence="1" type="ORF">H0B56_20100</name>
</gene>
<evidence type="ECO:0000313" key="1">
    <source>
        <dbReference type="EMBL" id="MBA0127854.1"/>
    </source>
</evidence>
<keyword evidence="2" id="KW-1185">Reference proteome</keyword>
<sequence>MIIPDLPAPSTTARLSMVACEHCAKRLTADEYVEVTVPDSGYLHPDDRDQDGRRVTYACSTEHAEALVERGTRAWVDEQLWARRVQRVSAYWRTHRMTLDQFARRAGLTSAQLDRALRWRMGARADSAQRS</sequence>
<dbReference type="Proteomes" id="UP000582974">
    <property type="component" value="Unassembled WGS sequence"/>
</dbReference>
<dbReference type="AlphaFoldDB" id="A0A838AEU0"/>
<dbReference type="EMBL" id="JACCKD010000008">
    <property type="protein sequence ID" value="MBA0127854.1"/>
    <property type="molecule type" value="Genomic_DNA"/>
</dbReference>
<dbReference type="RefSeq" id="WP_180894652.1">
    <property type="nucleotide sequence ID" value="NZ_JACCKD010000008.1"/>
</dbReference>
<reference evidence="1 2" key="1">
    <citation type="submission" date="2020-07" db="EMBL/GenBank/DDBJ databases">
        <title>Genome of Haloechinothrix sp.</title>
        <authorList>
            <person name="Tang S.-K."/>
            <person name="Yang L."/>
            <person name="Zhu W.-Y."/>
        </authorList>
    </citation>
    <scope>NUCLEOTIDE SEQUENCE [LARGE SCALE GENOMIC DNA]</scope>
    <source>
        <strain evidence="1 2">YIM 98757</strain>
    </source>
</reference>
<organism evidence="1 2">
    <name type="scientific">Haloechinothrix aidingensis</name>
    <dbReference type="NCBI Taxonomy" id="2752311"/>
    <lineage>
        <taxon>Bacteria</taxon>
        <taxon>Bacillati</taxon>
        <taxon>Actinomycetota</taxon>
        <taxon>Actinomycetes</taxon>
        <taxon>Pseudonocardiales</taxon>
        <taxon>Pseudonocardiaceae</taxon>
        <taxon>Haloechinothrix</taxon>
    </lineage>
</organism>
<accession>A0A838AEU0</accession>
<proteinExistence type="predicted"/>
<comment type="caution">
    <text evidence="1">The sequence shown here is derived from an EMBL/GenBank/DDBJ whole genome shotgun (WGS) entry which is preliminary data.</text>
</comment>